<keyword evidence="4" id="KW-1185">Reference proteome</keyword>
<feature type="signal peptide" evidence="2">
    <location>
        <begin position="1"/>
        <end position="17"/>
    </location>
</feature>
<feature type="compositionally biased region" description="Basic residues" evidence="1">
    <location>
        <begin position="51"/>
        <end position="64"/>
    </location>
</feature>
<comment type="caution">
    <text evidence="3">The sequence shown here is derived from an EMBL/GenBank/DDBJ whole genome shotgun (WGS) entry which is preliminary data.</text>
</comment>
<feature type="compositionally biased region" description="Polar residues" evidence="1">
    <location>
        <begin position="69"/>
        <end position="89"/>
    </location>
</feature>
<evidence type="ECO:0000256" key="1">
    <source>
        <dbReference type="SAM" id="MobiDB-lite"/>
    </source>
</evidence>
<gene>
    <name evidence="3" type="ORF">AK812_SmicGene38707</name>
</gene>
<proteinExistence type="predicted"/>
<dbReference type="EMBL" id="LSRX01001341">
    <property type="protein sequence ID" value="OLP80824.1"/>
    <property type="molecule type" value="Genomic_DNA"/>
</dbReference>
<keyword evidence="2" id="KW-0732">Signal</keyword>
<name>A0A1Q9CD07_SYMMI</name>
<evidence type="ECO:0000313" key="3">
    <source>
        <dbReference type="EMBL" id="OLP80824.1"/>
    </source>
</evidence>
<evidence type="ECO:0000256" key="2">
    <source>
        <dbReference type="SAM" id="SignalP"/>
    </source>
</evidence>
<feature type="chain" id="PRO_5013271635" evidence="2">
    <location>
        <begin position="18"/>
        <end position="350"/>
    </location>
</feature>
<protein>
    <submittedName>
        <fullName evidence="3">Uncharacterized protein</fullName>
    </submittedName>
</protein>
<feature type="region of interest" description="Disordered" evidence="1">
    <location>
        <begin position="47"/>
        <end position="110"/>
    </location>
</feature>
<dbReference type="OrthoDB" id="434643at2759"/>
<reference evidence="3 4" key="1">
    <citation type="submission" date="2016-02" db="EMBL/GenBank/DDBJ databases">
        <title>Genome analysis of coral dinoflagellate symbionts highlights evolutionary adaptations to a symbiotic lifestyle.</title>
        <authorList>
            <person name="Aranda M."/>
            <person name="Li Y."/>
            <person name="Liew Y.J."/>
            <person name="Baumgarten S."/>
            <person name="Simakov O."/>
            <person name="Wilson M."/>
            <person name="Piel J."/>
            <person name="Ashoor H."/>
            <person name="Bougouffa S."/>
            <person name="Bajic V.B."/>
            <person name="Ryu T."/>
            <person name="Ravasi T."/>
            <person name="Bayer T."/>
            <person name="Micklem G."/>
            <person name="Kim H."/>
            <person name="Bhak J."/>
            <person name="Lajeunesse T.C."/>
            <person name="Voolstra C.R."/>
        </authorList>
    </citation>
    <scope>NUCLEOTIDE SEQUENCE [LARGE SCALE GENOMIC DNA]</scope>
    <source>
        <strain evidence="3 4">CCMP2467</strain>
    </source>
</reference>
<dbReference type="Proteomes" id="UP000186817">
    <property type="component" value="Unassembled WGS sequence"/>
</dbReference>
<dbReference type="AlphaFoldDB" id="A0A1Q9CD07"/>
<sequence>MTLSRTLVLLASGALLARQVAFVASLLQPEDARGYRVGVRCAETALDRSKGKGGKGKNKGKGKGHLSAGRSSPNGGYPQSQAWGYSTGSGEELSTPWAGDRNALSLGDHSSRLGERSFQRMDRDHRESADWMEHRLTRLTQLVLRQEQMLTHLRQDMMLYLFVRSGDKGMIPVMCQAADKWKQLKEESPEKLQMSLKLAMFNQLLISLYERLTTTQQDAQAMAHAKSLGWLDEDQSWRILRWNPAQQSLEVDQSCQPVPTKDLLDQITNVRKAINEDNLLRFKSLRRLSPDVTAEWIRFQIAISLRMEAAPLWTTLKSWIGQSSWHTLGCRMRRDRPTYDSLTAALWNSA</sequence>
<accession>A0A1Q9CD07</accession>
<evidence type="ECO:0000313" key="4">
    <source>
        <dbReference type="Proteomes" id="UP000186817"/>
    </source>
</evidence>
<organism evidence="3 4">
    <name type="scientific">Symbiodinium microadriaticum</name>
    <name type="common">Dinoflagellate</name>
    <name type="synonym">Zooxanthella microadriatica</name>
    <dbReference type="NCBI Taxonomy" id="2951"/>
    <lineage>
        <taxon>Eukaryota</taxon>
        <taxon>Sar</taxon>
        <taxon>Alveolata</taxon>
        <taxon>Dinophyceae</taxon>
        <taxon>Suessiales</taxon>
        <taxon>Symbiodiniaceae</taxon>
        <taxon>Symbiodinium</taxon>
    </lineage>
</organism>